<accession>A0ACC1A5I9</accession>
<gene>
    <name evidence="1" type="ORF">Patl1_09644</name>
</gene>
<evidence type="ECO:0000313" key="2">
    <source>
        <dbReference type="Proteomes" id="UP001164250"/>
    </source>
</evidence>
<sequence>MYTTSLIYGIGVLPVFNRYVAVGNKPFLSSCSGQYQSYVLHALLNLRQSLARANLAGCVKLVVPFNADACKYGPLQRRRAGCRPVILNHGTALLKSSAEPRLEDAFFNQVVALNHAGLFSEANAKKNAIYAVHIDYGANPASTGMDYIAEFTATMPILSLTGTSDGSTDGEHIVQTPVLLVMPANSDGSAILESSHGSLSADLLMAMATLVPPILSSSSERVPVASRSESFPS</sequence>
<protein>
    <submittedName>
        <fullName evidence="1">Uncharacterized protein</fullName>
    </submittedName>
</protein>
<dbReference type="Proteomes" id="UP001164250">
    <property type="component" value="Chromosome 12"/>
</dbReference>
<evidence type="ECO:0000313" key="1">
    <source>
        <dbReference type="EMBL" id="KAJ0082584.1"/>
    </source>
</evidence>
<proteinExistence type="predicted"/>
<keyword evidence="2" id="KW-1185">Reference proteome</keyword>
<reference evidence="2" key="1">
    <citation type="journal article" date="2023" name="G3 (Bethesda)">
        <title>Genome assembly and association tests identify interacting loci associated with vigor, precocity, and sex in interspecific pistachio rootstocks.</title>
        <authorList>
            <person name="Palmer W."/>
            <person name="Jacygrad E."/>
            <person name="Sagayaradj S."/>
            <person name="Cavanaugh K."/>
            <person name="Han R."/>
            <person name="Bertier L."/>
            <person name="Beede B."/>
            <person name="Kafkas S."/>
            <person name="Golino D."/>
            <person name="Preece J."/>
            <person name="Michelmore R."/>
        </authorList>
    </citation>
    <scope>NUCLEOTIDE SEQUENCE [LARGE SCALE GENOMIC DNA]</scope>
</reference>
<comment type="caution">
    <text evidence="1">The sequence shown here is derived from an EMBL/GenBank/DDBJ whole genome shotgun (WGS) entry which is preliminary data.</text>
</comment>
<dbReference type="EMBL" id="CM047908">
    <property type="protein sequence ID" value="KAJ0082584.1"/>
    <property type="molecule type" value="Genomic_DNA"/>
</dbReference>
<organism evidence="1 2">
    <name type="scientific">Pistacia atlantica</name>
    <dbReference type="NCBI Taxonomy" id="434234"/>
    <lineage>
        <taxon>Eukaryota</taxon>
        <taxon>Viridiplantae</taxon>
        <taxon>Streptophyta</taxon>
        <taxon>Embryophyta</taxon>
        <taxon>Tracheophyta</taxon>
        <taxon>Spermatophyta</taxon>
        <taxon>Magnoliopsida</taxon>
        <taxon>eudicotyledons</taxon>
        <taxon>Gunneridae</taxon>
        <taxon>Pentapetalae</taxon>
        <taxon>rosids</taxon>
        <taxon>malvids</taxon>
        <taxon>Sapindales</taxon>
        <taxon>Anacardiaceae</taxon>
        <taxon>Pistacia</taxon>
    </lineage>
</organism>
<name>A0ACC1A5I9_9ROSI</name>